<name>A0AAJ6AZF8_9HYPH</name>
<evidence type="ECO:0000313" key="2">
    <source>
        <dbReference type="Proteomes" id="UP001217476"/>
    </source>
</evidence>
<proteinExistence type="predicted"/>
<dbReference type="EMBL" id="CP119312">
    <property type="protein sequence ID" value="WEK04535.1"/>
    <property type="molecule type" value="Genomic_DNA"/>
</dbReference>
<accession>A0AAJ6AZF8</accession>
<organism evidence="1 2">
    <name type="scientific">Candidatus Devosia phytovorans</name>
    <dbReference type="NCBI Taxonomy" id="3121372"/>
    <lineage>
        <taxon>Bacteria</taxon>
        <taxon>Pseudomonadati</taxon>
        <taxon>Pseudomonadota</taxon>
        <taxon>Alphaproteobacteria</taxon>
        <taxon>Hyphomicrobiales</taxon>
        <taxon>Devosiaceae</taxon>
        <taxon>Devosia</taxon>
    </lineage>
</organism>
<dbReference type="Proteomes" id="UP001217476">
    <property type="component" value="Chromosome"/>
</dbReference>
<evidence type="ECO:0000313" key="1">
    <source>
        <dbReference type="EMBL" id="WEK04535.1"/>
    </source>
</evidence>
<gene>
    <name evidence="1" type="ORF">P0Y65_20560</name>
</gene>
<protein>
    <submittedName>
        <fullName evidence="1">Uncharacterized protein</fullName>
    </submittedName>
</protein>
<sequence>MSTEPNPRAGELQLLRQLLRAPGPIQITHSATVAILDRLEANGEAFSWADYDCKLFADITATGRKALDEAAH</sequence>
<dbReference type="AlphaFoldDB" id="A0AAJ6AZF8"/>
<reference evidence="1" key="1">
    <citation type="submission" date="2023-03" db="EMBL/GenBank/DDBJ databases">
        <title>Andean soil-derived lignocellulolytic bacterial consortium as a source of novel taxa and putative plastic-active enzymes.</title>
        <authorList>
            <person name="Diaz-Garcia L."/>
            <person name="Chuvochina M."/>
            <person name="Feuerriegel G."/>
            <person name="Bunk B."/>
            <person name="Sproer C."/>
            <person name="Streit W.R."/>
            <person name="Rodriguez L.M."/>
            <person name="Overmann J."/>
            <person name="Jimenez D.J."/>
        </authorList>
    </citation>
    <scope>NUCLEOTIDE SEQUENCE</scope>
    <source>
        <strain evidence="1">MAG 4196</strain>
    </source>
</reference>